<dbReference type="InterPro" id="IPR049453">
    <property type="entry name" value="Memb_transporter_dom"/>
</dbReference>
<proteinExistence type="predicted"/>
<feature type="transmembrane region" description="Helical" evidence="5">
    <location>
        <begin position="148"/>
        <end position="170"/>
    </location>
</feature>
<dbReference type="OrthoDB" id="670056at2"/>
<evidence type="ECO:0000256" key="4">
    <source>
        <dbReference type="ARBA" id="ARBA00023136"/>
    </source>
</evidence>
<evidence type="ECO:0000313" key="8">
    <source>
        <dbReference type="Proteomes" id="UP000292424"/>
    </source>
</evidence>
<keyword evidence="3 5" id="KW-1133">Transmembrane helix</keyword>
<feature type="domain" description="Integral membrane bound transporter" evidence="6">
    <location>
        <begin position="37"/>
        <end position="170"/>
    </location>
</feature>
<organism evidence="7 8">
    <name type="scientific">Rhizosphaericola mali</name>
    <dbReference type="NCBI Taxonomy" id="2545455"/>
    <lineage>
        <taxon>Bacteria</taxon>
        <taxon>Pseudomonadati</taxon>
        <taxon>Bacteroidota</taxon>
        <taxon>Chitinophagia</taxon>
        <taxon>Chitinophagales</taxon>
        <taxon>Chitinophagaceae</taxon>
        <taxon>Rhizosphaericola</taxon>
    </lineage>
</organism>
<protein>
    <submittedName>
        <fullName evidence="7">FUSC family protein</fullName>
    </submittedName>
</protein>
<evidence type="ECO:0000256" key="2">
    <source>
        <dbReference type="ARBA" id="ARBA00022692"/>
    </source>
</evidence>
<dbReference type="AlphaFoldDB" id="A0A5P2G7Y3"/>
<reference evidence="7 8" key="1">
    <citation type="submission" date="2019-09" db="EMBL/GenBank/DDBJ databases">
        <title>Complete genome sequence of Arachidicoccus sp. B3-10 isolated from apple orchard soil.</title>
        <authorList>
            <person name="Kim H.S."/>
            <person name="Han K.-I."/>
            <person name="Suh M.K."/>
            <person name="Lee K.C."/>
            <person name="Eom M.K."/>
            <person name="Kim J.-S."/>
            <person name="Kang S.W."/>
            <person name="Sin Y."/>
            <person name="Lee J.-S."/>
        </authorList>
    </citation>
    <scope>NUCLEOTIDE SEQUENCE [LARGE SCALE GENOMIC DNA]</scope>
    <source>
        <strain evidence="7 8">B3-10</strain>
    </source>
</reference>
<evidence type="ECO:0000259" key="6">
    <source>
        <dbReference type="Pfam" id="PF13515"/>
    </source>
</evidence>
<gene>
    <name evidence="7" type="ORF">E0W69_014795</name>
</gene>
<sequence length="203" mass="22874">MELLDPEKFEEHTGITPFQYTEYIIKCVVGVAGSFLLFLILPIYRDDIFWVIISLMLSVTHDNNSKVAFDRMKGNTIGPLVGLACWSLQNYLNKGKLISIESSTAALICILIGVVVIITICTATKLITVSRTALVGFFIVMIYEDDHHSWQGAIMRVVSVMIGCLIGLCINKTFKWGSEFIFRTPDKDPENPSQKENKDEKIY</sequence>
<evidence type="ECO:0000256" key="5">
    <source>
        <dbReference type="SAM" id="Phobius"/>
    </source>
</evidence>
<keyword evidence="8" id="KW-1185">Reference proteome</keyword>
<evidence type="ECO:0000256" key="3">
    <source>
        <dbReference type="ARBA" id="ARBA00022989"/>
    </source>
</evidence>
<name>A0A5P2G7Y3_9BACT</name>
<dbReference type="RefSeq" id="WP_131330828.1">
    <property type="nucleotide sequence ID" value="NZ_CP044016.1"/>
</dbReference>
<dbReference type="Proteomes" id="UP000292424">
    <property type="component" value="Chromosome"/>
</dbReference>
<evidence type="ECO:0000256" key="1">
    <source>
        <dbReference type="ARBA" id="ARBA00004141"/>
    </source>
</evidence>
<dbReference type="Pfam" id="PF13515">
    <property type="entry name" value="FUSC_2"/>
    <property type="match status" value="1"/>
</dbReference>
<evidence type="ECO:0000313" key="7">
    <source>
        <dbReference type="EMBL" id="QES89870.1"/>
    </source>
</evidence>
<accession>A0A5P2G7Y3</accession>
<dbReference type="KEGG" id="arac:E0W69_014795"/>
<dbReference type="EMBL" id="CP044016">
    <property type="protein sequence ID" value="QES89870.1"/>
    <property type="molecule type" value="Genomic_DNA"/>
</dbReference>
<feature type="transmembrane region" description="Helical" evidence="5">
    <location>
        <begin position="104"/>
        <end position="128"/>
    </location>
</feature>
<keyword evidence="2 5" id="KW-0812">Transmembrane</keyword>
<comment type="subcellular location">
    <subcellularLocation>
        <location evidence="1">Membrane</location>
        <topology evidence="1">Multi-pass membrane protein</topology>
    </subcellularLocation>
</comment>
<keyword evidence="4 5" id="KW-0472">Membrane</keyword>
<dbReference type="GO" id="GO:0016020">
    <property type="term" value="C:membrane"/>
    <property type="evidence" value="ECO:0007669"/>
    <property type="project" value="UniProtKB-SubCell"/>
</dbReference>
<feature type="transmembrane region" description="Helical" evidence="5">
    <location>
        <begin position="23"/>
        <end position="44"/>
    </location>
</feature>